<dbReference type="Gene3D" id="3.40.50.720">
    <property type="entry name" value="NAD(P)-binding Rossmann-like Domain"/>
    <property type="match status" value="1"/>
</dbReference>
<feature type="domain" description="GFO/IDH/MocA-like oxidoreductase" evidence="4">
    <location>
        <begin position="136"/>
        <end position="255"/>
    </location>
</feature>
<evidence type="ECO:0000256" key="1">
    <source>
        <dbReference type="ARBA" id="ARBA00010928"/>
    </source>
</evidence>
<gene>
    <name evidence="5" type="ORF">YH66_15605</name>
</gene>
<dbReference type="HOGENOM" id="CLU_023194_0_2_11"/>
<dbReference type="AlphaFoldDB" id="A0A0F6SS01"/>
<dbReference type="InterPro" id="IPR055170">
    <property type="entry name" value="GFO_IDH_MocA-like_dom"/>
</dbReference>
<sequence length="361" mass="38024">MKNITIGMVGVGRIGRMHVTNMLAVAETLKERDLNIEIVLADAMPGFAEQVGADMGVKAAASVDKLIEDGVDALFIATSTAGHVDVLRKGIAAKLPMFCEKPIASDVPESLDIIREIDAAGATVQVGHQRRFDLGYQEAKRRLDAGDLGWLHSLKAVSSDAFPPPVSYCATSGGLFRDVSLHDFDILRWLTGQDIVEVYAKGSNNGDPEIGAVGDIDTGAALLTLADGTLATAIATRYNGAGHDVRLDVMGSKDSAIVGLDEKSAFASAEEGIDFPTGESHPTFAERFADAYKNECIAFVELILGERENPCTPADAVAAAIVADAAQLSLVTGEPVKIPTVREILEGSAQPVEVRALVPSA</sequence>
<protein>
    <submittedName>
        <fullName evidence="5">Dehydrogenase</fullName>
    </submittedName>
</protein>
<dbReference type="InterPro" id="IPR000683">
    <property type="entry name" value="Gfo/Idh/MocA-like_OxRdtase_N"/>
</dbReference>
<dbReference type="PANTHER" id="PTHR42840:SF3">
    <property type="entry name" value="BINDING ROSSMANN FOLD OXIDOREDUCTASE, PUTATIVE (AFU_ORTHOLOGUE AFUA_2G10240)-RELATED"/>
    <property type="match status" value="1"/>
</dbReference>
<evidence type="ECO:0000313" key="5">
    <source>
        <dbReference type="EMBL" id="AKF28849.1"/>
    </source>
</evidence>
<evidence type="ECO:0000313" key="6">
    <source>
        <dbReference type="Proteomes" id="UP000034037"/>
    </source>
</evidence>
<organism evidence="5 6">
    <name type="scientific">[Brevibacterium] flavum</name>
    <dbReference type="NCBI Taxonomy" id="92706"/>
    <lineage>
        <taxon>Bacteria</taxon>
        <taxon>Bacillati</taxon>
        <taxon>Actinomycetota</taxon>
        <taxon>Actinomycetes</taxon>
        <taxon>Mycobacteriales</taxon>
        <taxon>Corynebacteriaceae</taxon>
        <taxon>Corynebacterium</taxon>
    </lineage>
</organism>
<dbReference type="EMBL" id="CP011309">
    <property type="protein sequence ID" value="AKF28849.1"/>
    <property type="molecule type" value="Genomic_DNA"/>
</dbReference>
<dbReference type="InterPro" id="IPR036291">
    <property type="entry name" value="NAD(P)-bd_dom_sf"/>
</dbReference>
<dbReference type="GO" id="GO:0000166">
    <property type="term" value="F:nucleotide binding"/>
    <property type="evidence" value="ECO:0007669"/>
    <property type="project" value="InterPro"/>
</dbReference>
<dbReference type="Pfam" id="PF01408">
    <property type="entry name" value="GFO_IDH_MocA"/>
    <property type="match status" value="1"/>
</dbReference>
<keyword evidence="2" id="KW-0560">Oxidoreductase</keyword>
<dbReference type="RefSeq" id="WP_004567988.1">
    <property type="nucleotide sequence ID" value="NZ_CP011309.1"/>
</dbReference>
<dbReference type="SUPFAM" id="SSF55347">
    <property type="entry name" value="Glyceraldehyde-3-phosphate dehydrogenase-like, C-terminal domain"/>
    <property type="match status" value="1"/>
</dbReference>
<feature type="domain" description="Gfo/Idh/MocA-like oxidoreductase N-terminal" evidence="3">
    <location>
        <begin position="4"/>
        <end position="128"/>
    </location>
</feature>
<proteinExistence type="inferred from homology"/>
<keyword evidence="6" id="KW-1185">Reference proteome</keyword>
<dbReference type="PANTHER" id="PTHR42840">
    <property type="entry name" value="NAD(P)-BINDING ROSSMANN-FOLD SUPERFAMILY PROTEIN-RELATED"/>
    <property type="match status" value="1"/>
</dbReference>
<evidence type="ECO:0000259" key="3">
    <source>
        <dbReference type="Pfam" id="PF01408"/>
    </source>
</evidence>
<dbReference type="Gene3D" id="3.30.360.10">
    <property type="entry name" value="Dihydrodipicolinate Reductase, domain 2"/>
    <property type="match status" value="1"/>
</dbReference>
<evidence type="ECO:0000256" key="2">
    <source>
        <dbReference type="ARBA" id="ARBA00023002"/>
    </source>
</evidence>
<dbReference type="GO" id="GO:0016491">
    <property type="term" value="F:oxidoreductase activity"/>
    <property type="evidence" value="ECO:0007669"/>
    <property type="project" value="UniProtKB-KW"/>
</dbReference>
<dbReference type="SUPFAM" id="SSF51735">
    <property type="entry name" value="NAD(P)-binding Rossmann-fold domains"/>
    <property type="match status" value="1"/>
</dbReference>
<dbReference type="Pfam" id="PF22725">
    <property type="entry name" value="GFO_IDH_MocA_C3"/>
    <property type="match status" value="1"/>
</dbReference>
<reference evidence="5 6" key="1">
    <citation type="submission" date="2015-04" db="EMBL/GenBank/DDBJ databases">
        <title>Complete Genome Sequence of Brevibacterium flavum ATCC 15168.</title>
        <authorList>
            <person name="Ahn J."/>
            <person name="Park G."/>
            <person name="Jeon W."/>
            <person name="Jang Y."/>
            <person name="Jang M."/>
            <person name="Lee H."/>
            <person name="Lee H."/>
        </authorList>
    </citation>
    <scope>NUCLEOTIDE SEQUENCE [LARGE SCALE GENOMIC DNA]</scope>
    <source>
        <strain evidence="5 6">ATCC 15168</strain>
    </source>
</reference>
<name>A0A0F6SS01_9CORY</name>
<evidence type="ECO:0000259" key="4">
    <source>
        <dbReference type="Pfam" id="PF22725"/>
    </source>
</evidence>
<dbReference type="Proteomes" id="UP000034037">
    <property type="component" value="Chromosome"/>
</dbReference>
<dbReference type="PATRIC" id="fig|92706.3.peg.3287"/>
<accession>A0A0F6SS01</accession>
<comment type="similarity">
    <text evidence="1">Belongs to the Gfo/Idh/MocA family.</text>
</comment>